<evidence type="ECO:0000313" key="10">
    <source>
        <dbReference type="EMBL" id="MBP2022343.1"/>
    </source>
</evidence>
<evidence type="ECO:0000313" key="11">
    <source>
        <dbReference type="Proteomes" id="UP001519308"/>
    </source>
</evidence>
<keyword evidence="7" id="KW-0443">Lipid metabolism</keyword>
<keyword evidence="4" id="KW-0547">Nucleotide-binding</keyword>
<keyword evidence="8" id="KW-1208">Phospholipid metabolism</keyword>
<protein>
    <submittedName>
        <fullName evidence="10">YegS/Rv2252/BmrU family lipid kinase</fullName>
    </submittedName>
</protein>
<organism evidence="10 11">
    <name type="scientific">Clostridium punense</name>
    <dbReference type="NCBI Taxonomy" id="1054297"/>
    <lineage>
        <taxon>Bacteria</taxon>
        <taxon>Bacillati</taxon>
        <taxon>Bacillota</taxon>
        <taxon>Clostridia</taxon>
        <taxon>Eubacteriales</taxon>
        <taxon>Clostridiaceae</taxon>
        <taxon>Clostridium</taxon>
    </lineage>
</organism>
<keyword evidence="7" id="KW-0444">Lipid biosynthesis</keyword>
<dbReference type="Gene3D" id="2.60.200.40">
    <property type="match status" value="1"/>
</dbReference>
<reference evidence="10 11" key="1">
    <citation type="submission" date="2021-03" db="EMBL/GenBank/DDBJ databases">
        <title>Genomic Encyclopedia of Type Strains, Phase IV (KMG-IV): sequencing the most valuable type-strain genomes for metagenomic binning, comparative biology and taxonomic classification.</title>
        <authorList>
            <person name="Goeker M."/>
        </authorList>
    </citation>
    <scope>NUCLEOTIDE SEQUENCE [LARGE SCALE GENOMIC DNA]</scope>
    <source>
        <strain evidence="10 11">DSM 28650</strain>
    </source>
</reference>
<keyword evidence="3" id="KW-0808">Transferase</keyword>
<dbReference type="InterPro" id="IPR050187">
    <property type="entry name" value="Lipid_Phosphate_FormReg"/>
</dbReference>
<name>A0ABS4K3I0_9CLOT</name>
<proteinExistence type="inferred from homology"/>
<dbReference type="PANTHER" id="PTHR12358">
    <property type="entry name" value="SPHINGOSINE KINASE"/>
    <property type="match status" value="1"/>
</dbReference>
<dbReference type="SMART" id="SM00046">
    <property type="entry name" value="DAGKc"/>
    <property type="match status" value="1"/>
</dbReference>
<evidence type="ECO:0000256" key="7">
    <source>
        <dbReference type="ARBA" id="ARBA00023209"/>
    </source>
</evidence>
<evidence type="ECO:0000259" key="9">
    <source>
        <dbReference type="PROSITE" id="PS50146"/>
    </source>
</evidence>
<feature type="domain" description="DAGKc" evidence="9">
    <location>
        <begin position="1"/>
        <end position="128"/>
    </location>
</feature>
<dbReference type="InterPro" id="IPR045540">
    <property type="entry name" value="YegS/DAGK_C"/>
</dbReference>
<dbReference type="PANTHER" id="PTHR12358:SF54">
    <property type="entry name" value="SPHINGOSINE KINASE RELATED PROTEIN"/>
    <property type="match status" value="1"/>
</dbReference>
<dbReference type="Pfam" id="PF19279">
    <property type="entry name" value="YegS_C"/>
    <property type="match status" value="1"/>
</dbReference>
<evidence type="ECO:0000256" key="4">
    <source>
        <dbReference type="ARBA" id="ARBA00022741"/>
    </source>
</evidence>
<dbReference type="GO" id="GO:0016301">
    <property type="term" value="F:kinase activity"/>
    <property type="evidence" value="ECO:0007669"/>
    <property type="project" value="UniProtKB-KW"/>
</dbReference>
<evidence type="ECO:0000256" key="6">
    <source>
        <dbReference type="ARBA" id="ARBA00022840"/>
    </source>
</evidence>
<sequence length="308" mass="34415">MKYLFIINPVAGKGRGLEYISKIEEYFKNKDAEFHIKLTQYKDHGEEIVKEFCSNGIYHVFAIGGDGTVNEVLNGLVGTSSFLSIIPCGTGNDFVKTLYENVKLEDYLHSLINGISCSIDLASVNGRYYLNISSVGFDAEVAYNARKFKYNKYFPNSLSYLTSIFYTAFNFKSMDLKILVDNNHITQKTFLFAVSNGKCYGGGVFITPEANIIDGSLDICSVKKVTILKLLISLKKAFDGNIKDIKEVSYHNCKKAIISSPKEFALNVDGELLRTNHAEFSVIHKGLNVILPQESLLWNSSLEDAINL</sequence>
<dbReference type="Gene3D" id="3.40.50.10330">
    <property type="entry name" value="Probable inorganic polyphosphate/atp-NAD kinase, domain 1"/>
    <property type="match status" value="1"/>
</dbReference>
<evidence type="ECO:0000256" key="3">
    <source>
        <dbReference type="ARBA" id="ARBA00022679"/>
    </source>
</evidence>
<dbReference type="InterPro" id="IPR017438">
    <property type="entry name" value="ATP-NAD_kinase_N"/>
</dbReference>
<dbReference type="NCBIfam" id="TIGR00147">
    <property type="entry name" value="YegS/Rv2252/BmrU family lipid kinase"/>
    <property type="match status" value="1"/>
</dbReference>
<dbReference type="SUPFAM" id="SSF111331">
    <property type="entry name" value="NAD kinase/diacylglycerol kinase-like"/>
    <property type="match status" value="1"/>
</dbReference>
<evidence type="ECO:0000256" key="5">
    <source>
        <dbReference type="ARBA" id="ARBA00022777"/>
    </source>
</evidence>
<dbReference type="InterPro" id="IPR016064">
    <property type="entry name" value="NAD/diacylglycerol_kinase_sf"/>
</dbReference>
<keyword evidence="6" id="KW-0067">ATP-binding</keyword>
<keyword evidence="7" id="KW-0594">Phospholipid biosynthesis</keyword>
<dbReference type="InterPro" id="IPR005218">
    <property type="entry name" value="Diacylglycerol/lipid_kinase"/>
</dbReference>
<dbReference type="Proteomes" id="UP001519308">
    <property type="component" value="Unassembled WGS sequence"/>
</dbReference>
<dbReference type="RefSeq" id="WP_021282830.1">
    <property type="nucleotide sequence ID" value="NZ_JAGGLL010000015.1"/>
</dbReference>
<gene>
    <name evidence="10" type="ORF">J2Z44_002164</name>
</gene>
<comment type="similarity">
    <text evidence="2">Belongs to the diacylglycerol/lipid kinase family.</text>
</comment>
<accession>A0ABS4K3I0</accession>
<evidence type="ECO:0000256" key="2">
    <source>
        <dbReference type="ARBA" id="ARBA00005983"/>
    </source>
</evidence>
<evidence type="ECO:0000256" key="8">
    <source>
        <dbReference type="ARBA" id="ARBA00023264"/>
    </source>
</evidence>
<dbReference type="InterPro" id="IPR001206">
    <property type="entry name" value="Diacylglycerol_kinase_cat_dom"/>
</dbReference>
<dbReference type="EMBL" id="JAGGLL010000015">
    <property type="protein sequence ID" value="MBP2022343.1"/>
    <property type="molecule type" value="Genomic_DNA"/>
</dbReference>
<comment type="cofactor">
    <cofactor evidence="1">
        <name>Mg(2+)</name>
        <dbReference type="ChEBI" id="CHEBI:18420"/>
    </cofactor>
</comment>
<dbReference type="PROSITE" id="PS50146">
    <property type="entry name" value="DAGK"/>
    <property type="match status" value="1"/>
</dbReference>
<comment type="caution">
    <text evidence="10">The sequence shown here is derived from an EMBL/GenBank/DDBJ whole genome shotgun (WGS) entry which is preliminary data.</text>
</comment>
<keyword evidence="5 10" id="KW-0418">Kinase</keyword>
<evidence type="ECO:0000256" key="1">
    <source>
        <dbReference type="ARBA" id="ARBA00001946"/>
    </source>
</evidence>
<dbReference type="Pfam" id="PF00781">
    <property type="entry name" value="DAGK_cat"/>
    <property type="match status" value="1"/>
</dbReference>
<keyword evidence="11" id="KW-1185">Reference proteome</keyword>